<dbReference type="PANTHER" id="PTHR43077">
    <property type="entry name" value="TRANSPORT PERMEASE YVFS-RELATED"/>
    <property type="match status" value="1"/>
</dbReference>
<dbReference type="PATRIC" id="fig|1462.6.peg.1445"/>
<feature type="transmembrane region" description="Helical" evidence="6">
    <location>
        <begin position="673"/>
        <end position="691"/>
    </location>
</feature>
<feature type="transmembrane region" description="Helical" evidence="6">
    <location>
        <begin position="612"/>
        <end position="631"/>
    </location>
</feature>
<comment type="caution">
    <text evidence="8">The sequence shown here is derived from an EMBL/GenBank/DDBJ whole genome shotgun (WGS) entry which is preliminary data.</text>
</comment>
<gene>
    <name evidence="8" type="ORF">LG52_1255</name>
</gene>
<evidence type="ECO:0000256" key="4">
    <source>
        <dbReference type="ARBA" id="ARBA00023136"/>
    </source>
</evidence>
<keyword evidence="4 6" id="KW-0472">Membrane</keyword>
<dbReference type="NCBIfam" id="TIGR03062">
    <property type="entry name" value="pip_yhgE_Cterm"/>
    <property type="match status" value="1"/>
</dbReference>
<comment type="subcellular location">
    <subcellularLocation>
        <location evidence="1">Membrane</location>
        <topology evidence="1">Multi-pass membrane protein</topology>
    </subcellularLocation>
</comment>
<keyword evidence="5" id="KW-0175">Coiled coil</keyword>
<dbReference type="GO" id="GO:0140359">
    <property type="term" value="F:ABC-type transporter activity"/>
    <property type="evidence" value="ECO:0007669"/>
    <property type="project" value="InterPro"/>
</dbReference>
<evidence type="ECO:0000256" key="1">
    <source>
        <dbReference type="ARBA" id="ARBA00004141"/>
    </source>
</evidence>
<evidence type="ECO:0000259" key="7">
    <source>
        <dbReference type="Pfam" id="PF12698"/>
    </source>
</evidence>
<organism evidence="8 9">
    <name type="scientific">Geobacillus kaustophilus</name>
    <dbReference type="NCBI Taxonomy" id="1462"/>
    <lineage>
        <taxon>Bacteria</taxon>
        <taxon>Bacillati</taxon>
        <taxon>Bacillota</taxon>
        <taxon>Bacilli</taxon>
        <taxon>Bacillales</taxon>
        <taxon>Anoxybacillaceae</taxon>
        <taxon>Geobacillus</taxon>
        <taxon>Geobacillus thermoleovorans group</taxon>
    </lineage>
</organism>
<dbReference type="NCBIfam" id="TIGR03061">
    <property type="entry name" value="pip_yhgE_Nterm"/>
    <property type="match status" value="1"/>
</dbReference>
<sequence>MKQAWRIYVNDLKHLTTNWAAAILALGLIVLPSLYAWINVEASIDPYAHTDDLPIGVVNEDRGAELAGRSFQAGDEIVRALQHNHRLGWRFVSKEKGITGVRKGDYFATIVIPADFSARLATVVQDRPKRATIYYYENDKRNAIAPKITERGASTLSAQVSDEFVRVVNTALFSLFHQAGVTLEQQLPTIRRVEAFVFRLENELPTIQRQLEALDRDVGEARSLVRTGRELLPAAKTTVRRGLEWTGRVEKLFMQVNASSHLWEKPVEMAVHALHSFPFSFAGQTPESLDTPEKQARWATLIQQAATDASPLVQQLRRTLRTWEGTIDSSSLQPVQRTVSRIEQTLASIQETAALVKQHPTGVEEKITHLREQMALLDAQAQQLDQAYRQRLLPLLRAKWNQTGKQVRQAKQTLLRMDQALNEVEQWLSNTDHDLAAAQQALKTAQAQYPFLSRQVRELAAFLSKIKRETNIDELIRLLKQDPQAKGAFLAHPVDVQTFRLFPLPNYGSGMNPFYTVLAIWVGCLLLVSVLSTDPSSFSEANERERYAGRLLTFWTLNALQAVVVTAGAAFILPNIFVREPGWFMTFSLLCGFVFMAVVFSLVSLFGNVGKAMAIVLLVLQIAGAGGTYPVELIPPFFQQLNPWLPFTYAIDVMREAVGGIVWENVEHDVKRLLLFAVAALLAGLLLKGPLNPWMRALKEKAAQSGLFH</sequence>
<accession>A0A0D8BTI1</accession>
<evidence type="ECO:0000313" key="8">
    <source>
        <dbReference type="EMBL" id="KJE27279.1"/>
    </source>
</evidence>
<dbReference type="GO" id="GO:0016020">
    <property type="term" value="C:membrane"/>
    <property type="evidence" value="ECO:0007669"/>
    <property type="project" value="UniProtKB-SubCell"/>
</dbReference>
<evidence type="ECO:0000256" key="3">
    <source>
        <dbReference type="ARBA" id="ARBA00022989"/>
    </source>
</evidence>
<evidence type="ECO:0000313" key="9">
    <source>
        <dbReference type="Proteomes" id="UP000032522"/>
    </source>
</evidence>
<protein>
    <recommendedName>
        <fullName evidence="7">ABC-2 type transporter transmembrane domain-containing protein</fullName>
    </recommendedName>
</protein>
<feature type="coiled-coil region" evidence="5">
    <location>
        <begin position="428"/>
        <end position="455"/>
    </location>
</feature>
<dbReference type="Proteomes" id="UP000032522">
    <property type="component" value="Unassembled WGS sequence"/>
</dbReference>
<feature type="domain" description="ABC-2 type transporter transmembrane" evidence="7">
    <location>
        <begin position="418"/>
        <end position="685"/>
    </location>
</feature>
<dbReference type="Pfam" id="PF12698">
    <property type="entry name" value="ABC2_membrane_3"/>
    <property type="match status" value="1"/>
</dbReference>
<dbReference type="InterPro" id="IPR051328">
    <property type="entry name" value="T7SS_ABC-Transporter"/>
</dbReference>
<keyword evidence="3 6" id="KW-1133">Transmembrane helix</keyword>
<dbReference type="Gene3D" id="3.40.1710.10">
    <property type="entry name" value="abc type-2 transporter like domain"/>
    <property type="match status" value="1"/>
</dbReference>
<dbReference type="InterPro" id="IPR017501">
    <property type="entry name" value="Phage_infect_YhgE_C"/>
</dbReference>
<evidence type="ECO:0000256" key="2">
    <source>
        <dbReference type="ARBA" id="ARBA00022692"/>
    </source>
</evidence>
<evidence type="ECO:0000256" key="5">
    <source>
        <dbReference type="SAM" id="Coils"/>
    </source>
</evidence>
<dbReference type="InterPro" id="IPR013525">
    <property type="entry name" value="ABC2_TM"/>
</dbReference>
<dbReference type="PANTHER" id="PTHR43077:SF10">
    <property type="entry name" value="TRANSPORT PERMEASE PROTEIN"/>
    <property type="match status" value="1"/>
</dbReference>
<dbReference type="OrthoDB" id="9811483at2"/>
<dbReference type="AlphaFoldDB" id="A0A0D8BTI1"/>
<feature type="transmembrane region" description="Helical" evidence="6">
    <location>
        <begin position="513"/>
        <end position="531"/>
    </location>
</feature>
<dbReference type="EMBL" id="JYBP01000003">
    <property type="protein sequence ID" value="KJE27279.1"/>
    <property type="molecule type" value="Genomic_DNA"/>
</dbReference>
<reference evidence="8 9" key="1">
    <citation type="submission" date="2015-01" db="EMBL/GenBank/DDBJ databases">
        <authorList>
            <person name="Filippidou S."/>
            <person name="Jeanneret N."/>
            <person name="Russel-Delif L."/>
            <person name="Junier T."/>
            <person name="Wunderlin T."/>
            <person name="Molina V."/>
            <person name="Johnson S.L."/>
            <person name="Davenport K.W."/>
            <person name="Chain P.S."/>
            <person name="Dorador C."/>
            <person name="Junier P."/>
        </authorList>
    </citation>
    <scope>NUCLEOTIDE SEQUENCE [LARGE SCALE GENOMIC DNA]</scope>
    <source>
        <strain evidence="8 9">Et7/4</strain>
    </source>
</reference>
<feature type="transmembrane region" description="Helical" evidence="6">
    <location>
        <begin position="583"/>
        <end position="605"/>
    </location>
</feature>
<name>A0A0D8BTI1_GEOKU</name>
<keyword evidence="2 6" id="KW-0812">Transmembrane</keyword>
<feature type="transmembrane region" description="Helical" evidence="6">
    <location>
        <begin position="552"/>
        <end position="577"/>
    </location>
</feature>
<evidence type="ECO:0000256" key="6">
    <source>
        <dbReference type="SAM" id="Phobius"/>
    </source>
</evidence>
<dbReference type="RefSeq" id="WP_044731332.1">
    <property type="nucleotide sequence ID" value="NZ_JYBP01000003.1"/>
</dbReference>
<proteinExistence type="predicted"/>
<dbReference type="InterPro" id="IPR017500">
    <property type="entry name" value="Phage_infect_YhgE_N"/>
</dbReference>